<gene>
    <name evidence="1" type="ORF">IDH45_24345</name>
</gene>
<dbReference type="Gene3D" id="3.10.180.10">
    <property type="entry name" value="2,3-Dihydroxybiphenyl 1,2-Dioxygenase, domain 1"/>
    <property type="match status" value="1"/>
</dbReference>
<name>A0A927CF83_9BACL</name>
<proteinExistence type="predicted"/>
<organism evidence="1 2">
    <name type="scientific">Paenibacillus oceani</name>
    <dbReference type="NCBI Taxonomy" id="2772510"/>
    <lineage>
        <taxon>Bacteria</taxon>
        <taxon>Bacillati</taxon>
        <taxon>Bacillota</taxon>
        <taxon>Bacilli</taxon>
        <taxon>Bacillales</taxon>
        <taxon>Paenibacillaceae</taxon>
        <taxon>Paenibacillus</taxon>
    </lineage>
</organism>
<dbReference type="EMBL" id="JACXJA010000037">
    <property type="protein sequence ID" value="MBD2865116.1"/>
    <property type="molecule type" value="Genomic_DNA"/>
</dbReference>
<dbReference type="RefSeq" id="WP_190930738.1">
    <property type="nucleotide sequence ID" value="NZ_JACXJA010000037.1"/>
</dbReference>
<evidence type="ECO:0000313" key="2">
    <source>
        <dbReference type="Proteomes" id="UP000639396"/>
    </source>
</evidence>
<comment type="caution">
    <text evidence="1">The sequence shown here is derived from an EMBL/GenBank/DDBJ whole genome shotgun (WGS) entry which is preliminary data.</text>
</comment>
<sequence>MLDRKRGRRLAVSQPLSSAGKEGYTIAENTLNPNFQNTRNFEDYKPTKALKVIRGNINQELRKDGLHLEDSTPTNNERAFGMRIIKLSFEYYVDRLGFSKTGSREVRITNSTKIWMHPLGNAEDKPNDVSMHWFEIGTIDIEGFNQKLKEENVPVSDRYDNPGCGRYFDVYDPDGRKITVSQDWYDRIEE</sequence>
<dbReference type="InterPro" id="IPR029068">
    <property type="entry name" value="Glyas_Bleomycin-R_OHBP_Dase"/>
</dbReference>
<protein>
    <submittedName>
        <fullName evidence="1">VOC family protein</fullName>
    </submittedName>
</protein>
<accession>A0A927CF83</accession>
<reference evidence="1" key="1">
    <citation type="submission" date="2020-09" db="EMBL/GenBank/DDBJ databases">
        <title>A novel bacterium of genus Paenibacillus, isolated from South China Sea.</title>
        <authorList>
            <person name="Huang H."/>
            <person name="Mo K."/>
            <person name="Hu Y."/>
        </authorList>
    </citation>
    <scope>NUCLEOTIDE SEQUENCE</scope>
    <source>
        <strain evidence="1">IB182363</strain>
    </source>
</reference>
<keyword evidence="2" id="KW-1185">Reference proteome</keyword>
<dbReference type="SUPFAM" id="SSF54593">
    <property type="entry name" value="Glyoxalase/Bleomycin resistance protein/Dihydroxybiphenyl dioxygenase"/>
    <property type="match status" value="1"/>
</dbReference>
<evidence type="ECO:0000313" key="1">
    <source>
        <dbReference type="EMBL" id="MBD2865116.1"/>
    </source>
</evidence>
<dbReference type="CDD" id="cd06587">
    <property type="entry name" value="VOC"/>
    <property type="match status" value="1"/>
</dbReference>
<dbReference type="AlphaFoldDB" id="A0A927CF83"/>
<dbReference type="Proteomes" id="UP000639396">
    <property type="component" value="Unassembled WGS sequence"/>
</dbReference>